<dbReference type="InterPro" id="IPR052762">
    <property type="entry name" value="PCW_deacetylase/CE"/>
</dbReference>
<dbReference type="Pfam" id="PF00553">
    <property type="entry name" value="CBM_2"/>
    <property type="match status" value="1"/>
</dbReference>
<dbReference type="Gene3D" id="2.60.40.290">
    <property type="match status" value="1"/>
</dbReference>
<sequence>MLTALMLGATAAVTAAVPAQAAAAGCAVTYRVGGQWSGGFTADVTVTNLGAPVTAWTLTWSYPSGQRVTQAWNATVTQAGAQVTARNAAWNGGLATGGSTTFGVMGSFGAANPAPTGFALNGTTCGGDDPGDPGDPGGPSGVLAQTHTAGRVVTAGQTVQYSWPGIYFEGRFRGTGVGLVFDDAANDYDVAVDGKVVATLVKPGTTTRWIDGLAAGEHSVRLVKRTESPWSASAFGGLVAAAGGAILDRPAARTRQVEFIGDSLTVGYGNTSGTRDCTGDQVTRTTNTDLSFGALTARELNADYQVNAYSGIGMVRNYNGGSPGVSYGTYYDRALLHVDGDVWDRPATWRPQLVVVDLGTNDFSTPINSGEPWTDASLAAAYRATYVAFLEKLRARYGAGTTIVVVGTSLFGDKARQVVGDRNAAGDAKVRYWHLDDAGLDLLGCHWHYSVADDRLIADRLGDYVATLGLDW</sequence>
<dbReference type="InterPro" id="IPR037461">
    <property type="entry name" value="CtCE2-like_dom"/>
</dbReference>
<dbReference type="Proteomes" id="UP000199375">
    <property type="component" value="Unassembled WGS sequence"/>
</dbReference>
<dbReference type="Gene3D" id="2.60.120.260">
    <property type="entry name" value="Galactose-binding domain-like"/>
    <property type="match status" value="1"/>
</dbReference>
<dbReference type="InterPro" id="IPR036514">
    <property type="entry name" value="SGNH_hydro_sf"/>
</dbReference>
<dbReference type="InterPro" id="IPR012291">
    <property type="entry name" value="CBM2_carb-bd_dom_sf"/>
</dbReference>
<dbReference type="PANTHER" id="PTHR37834:SF2">
    <property type="entry name" value="ESTERASE, SGNH HYDROLASE-TYPE"/>
    <property type="match status" value="1"/>
</dbReference>
<name>A0A1C4XJS8_9ACTN</name>
<keyword evidence="4" id="KW-0378">Hydrolase</keyword>
<dbReference type="PROSITE" id="PS51173">
    <property type="entry name" value="CBM2"/>
    <property type="match status" value="1"/>
</dbReference>
<dbReference type="SMART" id="SM00637">
    <property type="entry name" value="CBD_II"/>
    <property type="match status" value="1"/>
</dbReference>
<gene>
    <name evidence="4" type="ORF">GA0070558_12675</name>
</gene>
<protein>
    <submittedName>
        <fullName evidence="4">GDSL-like Lipase/Acylhydrolase family protein</fullName>
    </submittedName>
</protein>
<dbReference type="Pfam" id="PF13472">
    <property type="entry name" value="Lipase_GDSL_2"/>
    <property type="match status" value="1"/>
</dbReference>
<dbReference type="GO" id="GO:0004553">
    <property type="term" value="F:hydrolase activity, hydrolyzing O-glycosyl compounds"/>
    <property type="evidence" value="ECO:0007669"/>
    <property type="project" value="InterPro"/>
</dbReference>
<dbReference type="GO" id="GO:0030247">
    <property type="term" value="F:polysaccharide binding"/>
    <property type="evidence" value="ECO:0007669"/>
    <property type="project" value="UniProtKB-UniRule"/>
</dbReference>
<dbReference type="InterPro" id="IPR040794">
    <property type="entry name" value="CE2_N"/>
</dbReference>
<organism evidence="4 5">
    <name type="scientific">Micromonospora haikouensis</name>
    <dbReference type="NCBI Taxonomy" id="686309"/>
    <lineage>
        <taxon>Bacteria</taxon>
        <taxon>Bacillati</taxon>
        <taxon>Actinomycetota</taxon>
        <taxon>Actinomycetes</taxon>
        <taxon>Micromonosporales</taxon>
        <taxon>Micromonosporaceae</taxon>
        <taxon>Micromonospora</taxon>
    </lineage>
</organism>
<dbReference type="GO" id="GO:0005975">
    <property type="term" value="P:carbohydrate metabolic process"/>
    <property type="evidence" value="ECO:0007669"/>
    <property type="project" value="InterPro"/>
</dbReference>
<keyword evidence="2" id="KW-0732">Signal</keyword>
<dbReference type="InterPro" id="IPR008965">
    <property type="entry name" value="CBM2/CBM3_carb-bd_dom_sf"/>
</dbReference>
<evidence type="ECO:0000256" key="1">
    <source>
        <dbReference type="SAM" id="MobiDB-lite"/>
    </source>
</evidence>
<dbReference type="SUPFAM" id="SSF52266">
    <property type="entry name" value="SGNH hydrolase"/>
    <property type="match status" value="1"/>
</dbReference>
<dbReference type="CDD" id="cd01831">
    <property type="entry name" value="Endoglucanase_E_like"/>
    <property type="match status" value="1"/>
</dbReference>
<evidence type="ECO:0000256" key="2">
    <source>
        <dbReference type="SAM" id="SignalP"/>
    </source>
</evidence>
<dbReference type="AlphaFoldDB" id="A0A1C4XJS8"/>
<dbReference type="InterPro" id="IPR013830">
    <property type="entry name" value="SGNH_hydro"/>
</dbReference>
<dbReference type="InterPro" id="IPR001919">
    <property type="entry name" value="CBD2"/>
</dbReference>
<dbReference type="Pfam" id="PF17996">
    <property type="entry name" value="CE2_N"/>
    <property type="match status" value="1"/>
</dbReference>
<dbReference type="Gene3D" id="3.40.50.1110">
    <property type="entry name" value="SGNH hydrolase"/>
    <property type="match status" value="1"/>
</dbReference>
<dbReference type="SUPFAM" id="SSF49384">
    <property type="entry name" value="Carbohydrate-binding domain"/>
    <property type="match status" value="1"/>
</dbReference>
<reference evidence="4 5" key="1">
    <citation type="submission" date="2016-06" db="EMBL/GenBank/DDBJ databases">
        <authorList>
            <person name="Kjaerup R.B."/>
            <person name="Dalgaard T.S."/>
            <person name="Juul-Madsen H.R."/>
        </authorList>
    </citation>
    <scope>NUCLEOTIDE SEQUENCE [LARGE SCALE GENOMIC DNA]</scope>
    <source>
        <strain evidence="4 5">DSM 45626</strain>
    </source>
</reference>
<evidence type="ECO:0000313" key="4">
    <source>
        <dbReference type="EMBL" id="SCF08707.1"/>
    </source>
</evidence>
<feature type="signal peptide" evidence="2">
    <location>
        <begin position="1"/>
        <end position="21"/>
    </location>
</feature>
<evidence type="ECO:0000259" key="3">
    <source>
        <dbReference type="PROSITE" id="PS51173"/>
    </source>
</evidence>
<feature type="chain" id="PRO_5008708125" evidence="2">
    <location>
        <begin position="22"/>
        <end position="472"/>
    </location>
</feature>
<accession>A0A1C4XJS8</accession>
<feature type="domain" description="CBM2" evidence="3">
    <location>
        <begin position="19"/>
        <end position="128"/>
    </location>
</feature>
<dbReference type="EMBL" id="FMCW01000026">
    <property type="protein sequence ID" value="SCF08707.1"/>
    <property type="molecule type" value="Genomic_DNA"/>
</dbReference>
<dbReference type="GO" id="GO:0052689">
    <property type="term" value="F:carboxylic ester hydrolase activity"/>
    <property type="evidence" value="ECO:0007669"/>
    <property type="project" value="InterPro"/>
</dbReference>
<evidence type="ECO:0000313" key="5">
    <source>
        <dbReference type="Proteomes" id="UP000199375"/>
    </source>
</evidence>
<feature type="region of interest" description="Disordered" evidence="1">
    <location>
        <begin position="122"/>
        <end position="144"/>
    </location>
</feature>
<dbReference type="PANTHER" id="PTHR37834">
    <property type="entry name" value="GDSL-LIKE LIPASE/ACYLHYDROLASE DOMAIN PROTEIN (AFU_ORTHOLOGUE AFUA_2G00620)"/>
    <property type="match status" value="1"/>
</dbReference>
<proteinExistence type="predicted"/>